<evidence type="ECO:0000256" key="1">
    <source>
        <dbReference type="ARBA" id="ARBA00022598"/>
    </source>
</evidence>
<dbReference type="PROSITE" id="PS51733">
    <property type="entry name" value="BPL_LPL_CATALYTIC"/>
    <property type="match status" value="1"/>
</dbReference>
<dbReference type="Pfam" id="PF03099">
    <property type="entry name" value="BPL_LplA_LipB"/>
    <property type="match status" value="1"/>
</dbReference>
<organism evidence="3">
    <name type="scientific">marine metagenome</name>
    <dbReference type="NCBI Taxonomy" id="408172"/>
    <lineage>
        <taxon>unclassified sequences</taxon>
        <taxon>metagenomes</taxon>
        <taxon>ecological metagenomes</taxon>
    </lineage>
</organism>
<dbReference type="EMBL" id="UINC01007210">
    <property type="protein sequence ID" value="SVA32046.1"/>
    <property type="molecule type" value="Genomic_DNA"/>
</dbReference>
<dbReference type="PANTHER" id="PTHR12835:SF5">
    <property type="entry name" value="BIOTIN--PROTEIN LIGASE"/>
    <property type="match status" value="1"/>
</dbReference>
<dbReference type="InterPro" id="IPR004408">
    <property type="entry name" value="Biotin_CoA_COase_ligase"/>
</dbReference>
<dbReference type="InterPro" id="IPR045864">
    <property type="entry name" value="aa-tRNA-synth_II/BPL/LPL"/>
</dbReference>
<dbReference type="NCBIfam" id="TIGR00121">
    <property type="entry name" value="birA_ligase"/>
    <property type="match status" value="1"/>
</dbReference>
<dbReference type="SUPFAM" id="SSF55681">
    <property type="entry name" value="Class II aaRS and biotin synthetases"/>
    <property type="match status" value="1"/>
</dbReference>
<sequence length="255" mass="28444">MLSTNLVQTNLRTKFLGQHIEYFTRLKSTNEEAWELADNGAKSGTIIITDNQFGGKGRDGRVWLAVPNKGLSFSILVEKKIPAKLSGWLPILAGLSINKALSNFDIDISLKWPNDITLDGRKVGGVLCESKIKGELVYKAVIGIGLNINESKEELDPCLESIATSLHIHSEKFFQRERILAQILNEIEPIIEKFPENINSIQTDWSLNCSHLDKKIEFNRGSKRISGIFKGLGEDGSAILKVDQSELEFYSGEIQ</sequence>
<gene>
    <name evidence="3" type="ORF">METZ01_LOCUS84900</name>
</gene>
<feature type="domain" description="BPL/LPL catalytic" evidence="2">
    <location>
        <begin position="5"/>
        <end position="195"/>
    </location>
</feature>
<dbReference type="InterPro" id="IPR004143">
    <property type="entry name" value="BPL_LPL_catalytic"/>
</dbReference>
<dbReference type="GO" id="GO:0004077">
    <property type="term" value="F:biotin--[biotin carboxyl-carrier protein] ligase activity"/>
    <property type="evidence" value="ECO:0007669"/>
    <property type="project" value="InterPro"/>
</dbReference>
<keyword evidence="1" id="KW-0436">Ligase</keyword>
<proteinExistence type="predicted"/>
<dbReference type="Gene3D" id="2.30.30.100">
    <property type="match status" value="1"/>
</dbReference>
<name>A0A381UV76_9ZZZZ</name>
<accession>A0A381UV76</accession>
<reference evidence="3" key="1">
    <citation type="submission" date="2018-05" db="EMBL/GenBank/DDBJ databases">
        <authorList>
            <person name="Lanie J.A."/>
            <person name="Ng W.-L."/>
            <person name="Kazmierczak K.M."/>
            <person name="Andrzejewski T.M."/>
            <person name="Davidsen T.M."/>
            <person name="Wayne K.J."/>
            <person name="Tettelin H."/>
            <person name="Glass J.I."/>
            <person name="Rusch D."/>
            <person name="Podicherti R."/>
            <person name="Tsui H.-C.T."/>
            <person name="Winkler M.E."/>
        </authorList>
    </citation>
    <scope>NUCLEOTIDE SEQUENCE</scope>
</reference>
<dbReference type="AlphaFoldDB" id="A0A381UV76"/>
<evidence type="ECO:0000259" key="2">
    <source>
        <dbReference type="PROSITE" id="PS51733"/>
    </source>
</evidence>
<evidence type="ECO:0000313" key="3">
    <source>
        <dbReference type="EMBL" id="SVA32046.1"/>
    </source>
</evidence>
<protein>
    <recommendedName>
        <fullName evidence="2">BPL/LPL catalytic domain-containing protein</fullName>
    </recommendedName>
</protein>
<dbReference type="CDD" id="cd16442">
    <property type="entry name" value="BPL"/>
    <property type="match status" value="1"/>
</dbReference>
<dbReference type="Gene3D" id="3.30.930.10">
    <property type="entry name" value="Bira Bifunctional Protein, Domain 2"/>
    <property type="match status" value="1"/>
</dbReference>
<dbReference type="PANTHER" id="PTHR12835">
    <property type="entry name" value="BIOTIN PROTEIN LIGASE"/>
    <property type="match status" value="1"/>
</dbReference>
<dbReference type="GO" id="GO:0005737">
    <property type="term" value="C:cytoplasm"/>
    <property type="evidence" value="ECO:0007669"/>
    <property type="project" value="TreeGrafter"/>
</dbReference>